<dbReference type="PRINTS" id="PR00097">
    <property type="entry name" value="ANTSNTHASEII"/>
</dbReference>
<evidence type="ECO:0000256" key="1">
    <source>
        <dbReference type="ARBA" id="ARBA00005091"/>
    </source>
</evidence>
<sequence length="201" mass="21710">MIAIIDYGAGNIKSLQFALTKVGLDSQLTTVPDIIKQSNGVILPGVGAFRDAINTLNDLELTDALKEVAANGKPLLGICLGMQLLYEKSYEDGKWNGLGLLHGKSGRIDASVKVPHMGWNTLAHHNRSSLLGRIPENSYVYFVHSYAVKSYNSEHLVSSTDYGGTIPAIVQKDNLIGMQFHPEKSGAVGLQLLQNFGAMLS</sequence>
<evidence type="ECO:0000256" key="3">
    <source>
        <dbReference type="ARBA" id="ARBA00022605"/>
    </source>
</evidence>
<accession>A0A917Q1P3</accession>
<organism evidence="13 14">
    <name type="scientific">Lentibacillus kapialis</name>
    <dbReference type="NCBI Taxonomy" id="340214"/>
    <lineage>
        <taxon>Bacteria</taxon>
        <taxon>Bacillati</taxon>
        <taxon>Bacillota</taxon>
        <taxon>Bacilli</taxon>
        <taxon>Bacillales</taxon>
        <taxon>Bacillaceae</taxon>
        <taxon>Lentibacillus</taxon>
    </lineage>
</organism>
<evidence type="ECO:0000256" key="8">
    <source>
        <dbReference type="ARBA" id="ARBA00047838"/>
    </source>
</evidence>
<dbReference type="Proteomes" id="UP000658382">
    <property type="component" value="Unassembled WGS sequence"/>
</dbReference>
<proteinExistence type="inferred from homology"/>
<evidence type="ECO:0000313" key="14">
    <source>
        <dbReference type="Proteomes" id="UP000658382"/>
    </source>
</evidence>
<keyword evidence="3 10" id="KW-0028">Amino-acid biosynthesis</keyword>
<dbReference type="InterPro" id="IPR029062">
    <property type="entry name" value="Class_I_gatase-like"/>
</dbReference>
<protein>
    <recommendedName>
        <fullName evidence="10">Imidazole glycerol phosphate synthase subunit HisH</fullName>
        <ecNumber evidence="10">4.3.2.10</ecNumber>
    </recommendedName>
    <alternativeName>
        <fullName evidence="10">IGP synthase glutaminase subunit</fullName>
        <ecNumber evidence="10">3.5.1.2</ecNumber>
    </alternativeName>
    <alternativeName>
        <fullName evidence="10">IGP synthase subunit HisH</fullName>
    </alternativeName>
    <alternativeName>
        <fullName evidence="10">ImGP synthase subunit HisH</fullName>
        <shortName evidence="10">IGPS subunit HisH</shortName>
    </alternativeName>
</protein>
<evidence type="ECO:0000256" key="4">
    <source>
        <dbReference type="ARBA" id="ARBA00022801"/>
    </source>
</evidence>
<dbReference type="PROSITE" id="PS51273">
    <property type="entry name" value="GATASE_TYPE_1"/>
    <property type="match status" value="1"/>
</dbReference>
<comment type="pathway">
    <text evidence="1 10">Amino-acid biosynthesis; L-histidine biosynthesis; L-histidine from 5-phospho-alpha-D-ribose 1-diphosphate: step 5/9.</text>
</comment>
<dbReference type="EMBL" id="BMNQ01000073">
    <property type="protein sequence ID" value="GGK07294.1"/>
    <property type="molecule type" value="Genomic_DNA"/>
</dbReference>
<name>A0A917Q1P3_9BACI</name>
<evidence type="ECO:0000256" key="6">
    <source>
        <dbReference type="ARBA" id="ARBA00023102"/>
    </source>
</evidence>
<dbReference type="RefSeq" id="WP_188634139.1">
    <property type="nucleotide sequence ID" value="NZ_BMNQ01000073.1"/>
</dbReference>
<keyword evidence="5 10" id="KW-0315">Glutamine amidotransferase</keyword>
<dbReference type="HAMAP" id="MF_00278">
    <property type="entry name" value="HisH"/>
    <property type="match status" value="1"/>
</dbReference>
<dbReference type="EC" id="4.3.2.10" evidence="10"/>
<dbReference type="CDD" id="cd01748">
    <property type="entry name" value="GATase1_IGP_Synthase"/>
    <property type="match status" value="1"/>
</dbReference>
<evidence type="ECO:0000256" key="11">
    <source>
        <dbReference type="PIRSR" id="PIRSR000495-1"/>
    </source>
</evidence>
<evidence type="ECO:0000256" key="5">
    <source>
        <dbReference type="ARBA" id="ARBA00022962"/>
    </source>
</evidence>
<dbReference type="EC" id="3.5.1.2" evidence="10"/>
<dbReference type="Pfam" id="PF00117">
    <property type="entry name" value="GATase"/>
    <property type="match status" value="1"/>
</dbReference>
<comment type="function">
    <text evidence="10">IGPS catalyzes the conversion of PRFAR and glutamine to IGP, AICAR and glutamate. The HisH subunit catalyzes the hydrolysis of glutamine to glutamate and ammonia as part of the synthesis of IGP and AICAR. The resulting ammonia molecule is channeled to the active site of HisF.</text>
</comment>
<comment type="caution">
    <text evidence="13">The sequence shown here is derived from an EMBL/GenBank/DDBJ whole genome shotgun (WGS) entry which is preliminary data.</text>
</comment>
<dbReference type="InterPro" id="IPR010139">
    <property type="entry name" value="Imidazole-glycPsynth_HisH"/>
</dbReference>
<keyword evidence="7 10" id="KW-0456">Lyase</keyword>
<dbReference type="NCBIfam" id="TIGR01855">
    <property type="entry name" value="IMP_synth_hisH"/>
    <property type="match status" value="1"/>
</dbReference>
<reference evidence="13" key="1">
    <citation type="journal article" date="2014" name="Int. J. Syst. Evol. Microbiol.">
        <title>Complete genome sequence of Corynebacterium casei LMG S-19264T (=DSM 44701T), isolated from a smear-ripened cheese.</title>
        <authorList>
            <consortium name="US DOE Joint Genome Institute (JGI-PGF)"/>
            <person name="Walter F."/>
            <person name="Albersmeier A."/>
            <person name="Kalinowski J."/>
            <person name="Ruckert C."/>
        </authorList>
    </citation>
    <scope>NUCLEOTIDE SEQUENCE</scope>
    <source>
        <strain evidence="13">JCM 12580</strain>
    </source>
</reference>
<dbReference type="Gene3D" id="3.40.50.880">
    <property type="match status" value="1"/>
</dbReference>
<comment type="catalytic activity">
    <reaction evidence="9 10">
        <text>L-glutamine + H2O = L-glutamate + NH4(+)</text>
        <dbReference type="Rhea" id="RHEA:15889"/>
        <dbReference type="ChEBI" id="CHEBI:15377"/>
        <dbReference type="ChEBI" id="CHEBI:28938"/>
        <dbReference type="ChEBI" id="CHEBI:29985"/>
        <dbReference type="ChEBI" id="CHEBI:58359"/>
        <dbReference type="EC" id="3.5.1.2"/>
    </reaction>
</comment>
<evidence type="ECO:0000313" key="13">
    <source>
        <dbReference type="EMBL" id="GGK07294.1"/>
    </source>
</evidence>
<dbReference type="SUPFAM" id="SSF52317">
    <property type="entry name" value="Class I glutamine amidotransferase-like"/>
    <property type="match status" value="1"/>
</dbReference>
<dbReference type="PANTHER" id="PTHR42701">
    <property type="entry name" value="IMIDAZOLE GLYCEROL PHOSPHATE SYNTHASE SUBUNIT HISH"/>
    <property type="match status" value="1"/>
</dbReference>
<comment type="catalytic activity">
    <reaction evidence="8 10">
        <text>5-[(5-phospho-1-deoxy-D-ribulos-1-ylimino)methylamino]-1-(5-phospho-beta-D-ribosyl)imidazole-4-carboxamide + L-glutamine = D-erythro-1-(imidazol-4-yl)glycerol 3-phosphate + 5-amino-1-(5-phospho-beta-D-ribosyl)imidazole-4-carboxamide + L-glutamate + H(+)</text>
        <dbReference type="Rhea" id="RHEA:24793"/>
        <dbReference type="ChEBI" id="CHEBI:15378"/>
        <dbReference type="ChEBI" id="CHEBI:29985"/>
        <dbReference type="ChEBI" id="CHEBI:58278"/>
        <dbReference type="ChEBI" id="CHEBI:58359"/>
        <dbReference type="ChEBI" id="CHEBI:58475"/>
        <dbReference type="ChEBI" id="CHEBI:58525"/>
        <dbReference type="EC" id="4.3.2.10"/>
    </reaction>
</comment>
<dbReference type="GO" id="GO:0000105">
    <property type="term" value="P:L-histidine biosynthetic process"/>
    <property type="evidence" value="ECO:0007669"/>
    <property type="project" value="UniProtKB-UniRule"/>
</dbReference>
<dbReference type="AlphaFoldDB" id="A0A917Q1P3"/>
<evidence type="ECO:0000259" key="12">
    <source>
        <dbReference type="Pfam" id="PF00117"/>
    </source>
</evidence>
<evidence type="ECO:0000256" key="2">
    <source>
        <dbReference type="ARBA" id="ARBA00011152"/>
    </source>
</evidence>
<keyword evidence="14" id="KW-1185">Reference proteome</keyword>
<feature type="active site" evidence="10 11">
    <location>
        <position position="181"/>
    </location>
</feature>
<evidence type="ECO:0000256" key="10">
    <source>
        <dbReference type="HAMAP-Rule" id="MF_00278"/>
    </source>
</evidence>
<gene>
    <name evidence="10 13" type="primary">hisH</name>
    <name evidence="13" type="ORF">GCM10007063_32250</name>
</gene>
<dbReference type="PANTHER" id="PTHR42701:SF1">
    <property type="entry name" value="IMIDAZOLE GLYCEROL PHOSPHATE SYNTHASE SUBUNIT HISH"/>
    <property type="match status" value="1"/>
</dbReference>
<keyword evidence="10" id="KW-0963">Cytoplasm</keyword>
<evidence type="ECO:0000256" key="9">
    <source>
        <dbReference type="ARBA" id="ARBA00049534"/>
    </source>
</evidence>
<feature type="active site" description="Nucleophile" evidence="10 11">
    <location>
        <position position="79"/>
    </location>
</feature>
<comment type="subcellular location">
    <subcellularLocation>
        <location evidence="10">Cytoplasm</location>
    </subcellularLocation>
</comment>
<dbReference type="GO" id="GO:0005737">
    <property type="term" value="C:cytoplasm"/>
    <property type="evidence" value="ECO:0007669"/>
    <property type="project" value="UniProtKB-SubCell"/>
</dbReference>
<feature type="active site" evidence="10 11">
    <location>
        <position position="183"/>
    </location>
</feature>
<dbReference type="GO" id="GO:0016829">
    <property type="term" value="F:lyase activity"/>
    <property type="evidence" value="ECO:0007669"/>
    <property type="project" value="UniProtKB-KW"/>
</dbReference>
<dbReference type="GO" id="GO:0004359">
    <property type="term" value="F:glutaminase activity"/>
    <property type="evidence" value="ECO:0007669"/>
    <property type="project" value="UniProtKB-EC"/>
</dbReference>
<keyword evidence="4 10" id="KW-0378">Hydrolase</keyword>
<keyword evidence="6 10" id="KW-0368">Histidine biosynthesis</keyword>
<dbReference type="GO" id="GO:0000107">
    <property type="term" value="F:imidazoleglycerol-phosphate synthase activity"/>
    <property type="evidence" value="ECO:0007669"/>
    <property type="project" value="UniProtKB-UniRule"/>
</dbReference>
<dbReference type="InterPro" id="IPR017926">
    <property type="entry name" value="GATASE"/>
</dbReference>
<evidence type="ECO:0000256" key="7">
    <source>
        <dbReference type="ARBA" id="ARBA00023239"/>
    </source>
</evidence>
<reference evidence="13" key="2">
    <citation type="submission" date="2020-09" db="EMBL/GenBank/DDBJ databases">
        <authorList>
            <person name="Sun Q."/>
            <person name="Ohkuma M."/>
        </authorList>
    </citation>
    <scope>NUCLEOTIDE SEQUENCE</scope>
    <source>
        <strain evidence="13">JCM 12580</strain>
    </source>
</reference>
<feature type="domain" description="Glutamine amidotransferase" evidence="12">
    <location>
        <begin position="4"/>
        <end position="196"/>
    </location>
</feature>
<comment type="subunit">
    <text evidence="2 10">Heterodimer of HisH and HisF.</text>
</comment>
<dbReference type="PIRSF" id="PIRSF000495">
    <property type="entry name" value="Amidotransf_hisH"/>
    <property type="match status" value="1"/>
</dbReference>